<proteinExistence type="predicted"/>
<organism evidence="1 2">
    <name type="scientific">Burkholderia reimsis</name>
    <dbReference type="NCBI Taxonomy" id="2234132"/>
    <lineage>
        <taxon>Bacteria</taxon>
        <taxon>Pseudomonadati</taxon>
        <taxon>Pseudomonadota</taxon>
        <taxon>Betaproteobacteria</taxon>
        <taxon>Burkholderiales</taxon>
        <taxon>Burkholderiaceae</taxon>
        <taxon>Burkholderia</taxon>
    </lineage>
</organism>
<dbReference type="EMBL" id="QMFZ01000015">
    <property type="protein sequence ID" value="RBB38140.1"/>
    <property type="molecule type" value="Genomic_DNA"/>
</dbReference>
<evidence type="ECO:0000313" key="2">
    <source>
        <dbReference type="Proteomes" id="UP000252458"/>
    </source>
</evidence>
<keyword evidence="2" id="KW-1185">Reference proteome</keyword>
<dbReference type="Proteomes" id="UP000252458">
    <property type="component" value="Unassembled WGS sequence"/>
</dbReference>
<name>A0A365QTH3_9BURK</name>
<accession>A0A365QTH3</accession>
<sequence>MPEIARMAASLVACLARPNGAPHFLPYAPQEVPLGDERFRAFACAFHAQTDPKQAPTHRRFRAVPAVGGTARRNWRAAPLRCAISRFHGTTSGDACEPSPA</sequence>
<evidence type="ECO:0000313" key="1">
    <source>
        <dbReference type="EMBL" id="RBB38140.1"/>
    </source>
</evidence>
<protein>
    <submittedName>
        <fullName evidence="1">Uncharacterized protein</fullName>
    </submittedName>
</protein>
<gene>
    <name evidence="1" type="ORF">DPV79_18840</name>
</gene>
<reference evidence="1 2" key="1">
    <citation type="submission" date="2018-06" db="EMBL/GenBank/DDBJ databases">
        <title>Draft genome sequence of Burkholderia reimsis strain BE51 isolated from a French agricultural soil.</title>
        <authorList>
            <person name="Esmaeel Q."/>
        </authorList>
    </citation>
    <scope>NUCLEOTIDE SEQUENCE [LARGE SCALE GENOMIC DNA]</scope>
    <source>
        <strain evidence="1 2">BE51</strain>
    </source>
</reference>
<dbReference type="AlphaFoldDB" id="A0A365QTH3"/>
<comment type="caution">
    <text evidence="1">The sequence shown here is derived from an EMBL/GenBank/DDBJ whole genome shotgun (WGS) entry which is preliminary data.</text>
</comment>